<organism evidence="1 2">
    <name type="scientific">Stieleria varia</name>
    <dbReference type="NCBI Taxonomy" id="2528005"/>
    <lineage>
        <taxon>Bacteria</taxon>
        <taxon>Pseudomonadati</taxon>
        <taxon>Planctomycetota</taxon>
        <taxon>Planctomycetia</taxon>
        <taxon>Pirellulales</taxon>
        <taxon>Pirellulaceae</taxon>
        <taxon>Stieleria</taxon>
    </lineage>
</organism>
<name>A0A5C6AE78_9BACT</name>
<comment type="caution">
    <text evidence="1">The sequence shown here is derived from an EMBL/GenBank/DDBJ whole genome shotgun (WGS) entry which is preliminary data.</text>
</comment>
<dbReference type="Proteomes" id="UP000320176">
    <property type="component" value="Unassembled WGS sequence"/>
</dbReference>
<reference evidence="1 2" key="1">
    <citation type="submission" date="2019-02" db="EMBL/GenBank/DDBJ databases">
        <title>Deep-cultivation of Planctomycetes and their phenomic and genomic characterization uncovers novel biology.</title>
        <authorList>
            <person name="Wiegand S."/>
            <person name="Jogler M."/>
            <person name="Boedeker C."/>
            <person name="Pinto D."/>
            <person name="Vollmers J."/>
            <person name="Rivas-Marin E."/>
            <person name="Kohn T."/>
            <person name="Peeters S.H."/>
            <person name="Heuer A."/>
            <person name="Rast P."/>
            <person name="Oberbeckmann S."/>
            <person name="Bunk B."/>
            <person name="Jeske O."/>
            <person name="Meyerdierks A."/>
            <person name="Storesund J.E."/>
            <person name="Kallscheuer N."/>
            <person name="Luecker S."/>
            <person name="Lage O.M."/>
            <person name="Pohl T."/>
            <person name="Merkel B.J."/>
            <person name="Hornburger P."/>
            <person name="Mueller R.-W."/>
            <person name="Bruemmer F."/>
            <person name="Labrenz M."/>
            <person name="Spormann A.M."/>
            <person name="Op Den Camp H."/>
            <person name="Overmann J."/>
            <person name="Amann R."/>
            <person name="Jetten M.S.M."/>
            <person name="Mascher T."/>
            <person name="Medema M.H."/>
            <person name="Devos D.P."/>
            <person name="Kaster A.-K."/>
            <person name="Ovreas L."/>
            <person name="Rohde M."/>
            <person name="Galperin M.Y."/>
            <person name="Jogler C."/>
        </authorList>
    </citation>
    <scope>NUCLEOTIDE SEQUENCE [LARGE SCALE GENOMIC DNA]</scope>
    <source>
        <strain evidence="1 2">Pla52n</strain>
    </source>
</reference>
<dbReference type="AlphaFoldDB" id="A0A5C6AE78"/>
<evidence type="ECO:0000313" key="2">
    <source>
        <dbReference type="Proteomes" id="UP000320176"/>
    </source>
</evidence>
<evidence type="ECO:0000313" key="1">
    <source>
        <dbReference type="EMBL" id="TWT98284.1"/>
    </source>
</evidence>
<gene>
    <name evidence="1" type="ORF">Pla52n_47940</name>
</gene>
<proteinExistence type="predicted"/>
<protein>
    <submittedName>
        <fullName evidence="1">Uncharacterized protein</fullName>
    </submittedName>
</protein>
<accession>A0A5C6AE78</accession>
<keyword evidence="2" id="KW-1185">Reference proteome</keyword>
<sequence>MHNSSARGRIAEVNNMLSAPRSANSFDWSITTSTRDDQARLRQNGGVNAAGAFDYHFKTGVIARSRSTLGSSDYGSFKRLSSILNRSSKILSIGASLRASMKFLSFSAT</sequence>
<dbReference type="EMBL" id="SJPN01000006">
    <property type="protein sequence ID" value="TWT98284.1"/>
    <property type="molecule type" value="Genomic_DNA"/>
</dbReference>